<comment type="similarity">
    <text evidence="4">Belongs to the peroxiredoxin-like PRXL2 family. PRXL2A subfamily.</text>
</comment>
<keyword evidence="2" id="KW-0963">Cytoplasm</keyword>
<dbReference type="AlphaFoldDB" id="A0AAV2RE82"/>
<reference evidence="8 9" key="1">
    <citation type="submission" date="2024-05" db="EMBL/GenBank/DDBJ databases">
        <authorList>
            <person name="Wallberg A."/>
        </authorList>
    </citation>
    <scope>NUCLEOTIDE SEQUENCE [LARGE SCALE GENOMIC DNA]</scope>
</reference>
<dbReference type="GO" id="GO:0005737">
    <property type="term" value="C:cytoplasm"/>
    <property type="evidence" value="ECO:0007669"/>
    <property type="project" value="UniProtKB-SubCell"/>
</dbReference>
<accession>A0AAV2RE82</accession>
<dbReference type="PANTHER" id="PTHR28630">
    <property type="match status" value="1"/>
</dbReference>
<dbReference type="GO" id="GO:0016209">
    <property type="term" value="F:antioxidant activity"/>
    <property type="evidence" value="ECO:0007669"/>
    <property type="project" value="TreeGrafter"/>
</dbReference>
<dbReference type="EMBL" id="CAXKWB010021221">
    <property type="protein sequence ID" value="CAL4123055.1"/>
    <property type="molecule type" value="Genomic_DNA"/>
</dbReference>
<evidence type="ECO:0000256" key="3">
    <source>
        <dbReference type="ARBA" id="ARBA00023284"/>
    </source>
</evidence>
<keyword evidence="3" id="KW-0676">Redox-active center</keyword>
<keyword evidence="9" id="KW-1185">Reference proteome</keyword>
<evidence type="ECO:0000256" key="1">
    <source>
        <dbReference type="ARBA" id="ARBA00004496"/>
    </source>
</evidence>
<evidence type="ECO:0000313" key="9">
    <source>
        <dbReference type="Proteomes" id="UP001497623"/>
    </source>
</evidence>
<proteinExistence type="inferred from homology"/>
<dbReference type="Proteomes" id="UP001497623">
    <property type="component" value="Unassembled WGS sequence"/>
</dbReference>
<comment type="subcellular location">
    <subcellularLocation>
        <location evidence="1">Cytoplasm</location>
    </subcellularLocation>
</comment>
<evidence type="ECO:0000256" key="5">
    <source>
        <dbReference type="ARBA" id="ARBA00023849"/>
    </source>
</evidence>
<evidence type="ECO:0000256" key="2">
    <source>
        <dbReference type="ARBA" id="ARBA00022490"/>
    </source>
</evidence>
<gene>
    <name evidence="8" type="ORF">MNOR_LOCUS23752</name>
</gene>
<dbReference type="Pfam" id="PF13911">
    <property type="entry name" value="AhpC-TSA_2"/>
    <property type="match status" value="1"/>
</dbReference>
<evidence type="ECO:0000256" key="4">
    <source>
        <dbReference type="ARBA" id="ARBA00023787"/>
    </source>
</evidence>
<dbReference type="InterPro" id="IPR032801">
    <property type="entry name" value="PXL2A/B/C"/>
</dbReference>
<organism evidence="8 9">
    <name type="scientific">Meganyctiphanes norvegica</name>
    <name type="common">Northern krill</name>
    <name type="synonym">Thysanopoda norvegica</name>
    <dbReference type="NCBI Taxonomy" id="48144"/>
    <lineage>
        <taxon>Eukaryota</taxon>
        <taxon>Metazoa</taxon>
        <taxon>Ecdysozoa</taxon>
        <taxon>Arthropoda</taxon>
        <taxon>Crustacea</taxon>
        <taxon>Multicrustacea</taxon>
        <taxon>Malacostraca</taxon>
        <taxon>Eumalacostraca</taxon>
        <taxon>Eucarida</taxon>
        <taxon>Euphausiacea</taxon>
        <taxon>Euphausiidae</taxon>
        <taxon>Meganyctiphanes</taxon>
    </lineage>
</organism>
<evidence type="ECO:0000313" key="8">
    <source>
        <dbReference type="EMBL" id="CAL4123055.1"/>
    </source>
</evidence>
<evidence type="ECO:0000256" key="6">
    <source>
        <dbReference type="ARBA" id="ARBA00032058"/>
    </source>
</evidence>
<evidence type="ECO:0000256" key="7">
    <source>
        <dbReference type="ARBA" id="ARBA00032129"/>
    </source>
</evidence>
<dbReference type="PANTHER" id="PTHR28630:SF31">
    <property type="entry name" value="PEROXIREDOXIN-LIKE 2A"/>
    <property type="match status" value="1"/>
</dbReference>
<name>A0AAV2RE82_MEGNR</name>
<comment type="caution">
    <text evidence="8">The sequence shown here is derived from an EMBL/GenBank/DDBJ whole genome shotgun (WGS) entry which is preliminary data.</text>
</comment>
<sequence length="136" mass="15274">MCREEAQELSNLAASFEAKGVPMYAILHEQLGHKEFAPFFTGDLFLDEEKRFYGPKERRTLIMGLLRFSVWQNGARVKSKGIEGNLKGDGSLLGGVYLIGPGSQGILYEHRELEFGDHFNSLQLLAALETLKINKE</sequence>
<protein>
    <recommendedName>
        <fullName evidence="5">Peroxiredoxin-like 2A</fullName>
    </recommendedName>
    <alternativeName>
        <fullName evidence="7">Peroxiredoxin-like 2 activated in M-CSF stimulated monocytes</fullName>
    </alternativeName>
    <alternativeName>
        <fullName evidence="6">Redox-regulatory protein FAM213A</fullName>
    </alternativeName>
</protein>